<keyword evidence="1" id="KW-0472">Membrane</keyword>
<dbReference type="OrthoDB" id="4012500at2759"/>
<protein>
    <submittedName>
        <fullName evidence="2">Uncharacterized protein</fullName>
    </submittedName>
</protein>
<proteinExistence type="predicted"/>
<sequence>MAATRSPTASTGSIHRMYQIYYHHFPHYMLTKNESFTLHLFLLSFLFFIGYGIYSYLPATIMFSLSRGYYYLWGQEVNA</sequence>
<feature type="transmembrane region" description="Helical" evidence="1">
    <location>
        <begin position="36"/>
        <end position="57"/>
    </location>
</feature>
<evidence type="ECO:0000313" key="3">
    <source>
        <dbReference type="Proteomes" id="UP000094285"/>
    </source>
</evidence>
<evidence type="ECO:0000256" key="1">
    <source>
        <dbReference type="SAM" id="Phobius"/>
    </source>
</evidence>
<dbReference type="STRING" id="984487.A0A1E4SSG8"/>
<dbReference type="Proteomes" id="UP000094285">
    <property type="component" value="Unassembled WGS sequence"/>
</dbReference>
<dbReference type="GeneID" id="30981413"/>
<keyword evidence="1" id="KW-1133">Transmembrane helix</keyword>
<name>A0A1E4SSG8_9ASCO</name>
<gene>
    <name evidence="2" type="ORF">CANTADRAFT_24961</name>
</gene>
<dbReference type="RefSeq" id="XP_020067580.1">
    <property type="nucleotide sequence ID" value="XM_020207276.1"/>
</dbReference>
<reference evidence="3" key="1">
    <citation type="submission" date="2016-05" db="EMBL/GenBank/DDBJ databases">
        <title>Comparative genomics of biotechnologically important yeasts.</title>
        <authorList>
            <consortium name="DOE Joint Genome Institute"/>
            <person name="Riley R."/>
            <person name="Haridas S."/>
            <person name="Wolfe K.H."/>
            <person name="Lopes M.R."/>
            <person name="Hittinger C.T."/>
            <person name="Goker M."/>
            <person name="Salamov A."/>
            <person name="Wisecaver J."/>
            <person name="Long T.M."/>
            <person name="Aerts A.L."/>
            <person name="Barry K."/>
            <person name="Choi C."/>
            <person name="Clum A."/>
            <person name="Coughlan A.Y."/>
            <person name="Deshpande S."/>
            <person name="Douglass A.P."/>
            <person name="Hanson S.J."/>
            <person name="Klenk H.-P."/>
            <person name="Labutti K."/>
            <person name="Lapidus A."/>
            <person name="Lindquist E."/>
            <person name="Lipzen A."/>
            <person name="Meier-Kolthoff J.P."/>
            <person name="Ohm R.A."/>
            <person name="Otillar R.P."/>
            <person name="Pangilinan J."/>
            <person name="Peng Y."/>
            <person name="Rokas A."/>
            <person name="Rosa C.A."/>
            <person name="Scheuner C."/>
            <person name="Sibirny A.A."/>
            <person name="Slot J.C."/>
            <person name="Stielow J.B."/>
            <person name="Sun H."/>
            <person name="Kurtzman C.P."/>
            <person name="Blackwell M."/>
            <person name="Grigoriev I.V."/>
            <person name="Jeffries T.W."/>
        </authorList>
    </citation>
    <scope>NUCLEOTIDE SEQUENCE [LARGE SCALE GENOMIC DNA]</scope>
    <source>
        <strain evidence="3">NRRL Y-17324</strain>
    </source>
</reference>
<dbReference type="AlphaFoldDB" id="A0A1E4SSG8"/>
<evidence type="ECO:0000313" key="2">
    <source>
        <dbReference type="EMBL" id="ODV82458.1"/>
    </source>
</evidence>
<organism evidence="2 3">
    <name type="scientific">Suhomyces tanzawaensis NRRL Y-17324</name>
    <dbReference type="NCBI Taxonomy" id="984487"/>
    <lineage>
        <taxon>Eukaryota</taxon>
        <taxon>Fungi</taxon>
        <taxon>Dikarya</taxon>
        <taxon>Ascomycota</taxon>
        <taxon>Saccharomycotina</taxon>
        <taxon>Pichiomycetes</taxon>
        <taxon>Debaryomycetaceae</taxon>
        <taxon>Suhomyces</taxon>
    </lineage>
</organism>
<accession>A0A1E4SSG8</accession>
<keyword evidence="3" id="KW-1185">Reference proteome</keyword>
<dbReference type="EMBL" id="KV453909">
    <property type="protein sequence ID" value="ODV82458.1"/>
    <property type="molecule type" value="Genomic_DNA"/>
</dbReference>
<keyword evidence="1" id="KW-0812">Transmembrane</keyword>